<dbReference type="VEuPathDB" id="VectorBase:LDEU012832"/>
<organism evidence="1 2">
    <name type="scientific">Leptotrombidium deliense</name>
    <dbReference type="NCBI Taxonomy" id="299467"/>
    <lineage>
        <taxon>Eukaryota</taxon>
        <taxon>Metazoa</taxon>
        <taxon>Ecdysozoa</taxon>
        <taxon>Arthropoda</taxon>
        <taxon>Chelicerata</taxon>
        <taxon>Arachnida</taxon>
        <taxon>Acari</taxon>
        <taxon>Acariformes</taxon>
        <taxon>Trombidiformes</taxon>
        <taxon>Prostigmata</taxon>
        <taxon>Anystina</taxon>
        <taxon>Parasitengona</taxon>
        <taxon>Trombiculoidea</taxon>
        <taxon>Trombiculidae</taxon>
        <taxon>Leptotrombidium</taxon>
    </lineage>
</organism>
<reference evidence="1 2" key="1">
    <citation type="journal article" date="2018" name="Gigascience">
        <title>Genomes of trombidid mites reveal novel predicted allergens and laterally-transferred genes associated with secondary metabolism.</title>
        <authorList>
            <person name="Dong X."/>
            <person name="Chaisiri K."/>
            <person name="Xia D."/>
            <person name="Armstrong S.D."/>
            <person name="Fang Y."/>
            <person name="Donnelly M.J."/>
            <person name="Kadowaki T."/>
            <person name="McGarry J.W."/>
            <person name="Darby A.C."/>
            <person name="Makepeace B.L."/>
        </authorList>
    </citation>
    <scope>NUCLEOTIDE SEQUENCE [LARGE SCALE GENOMIC DNA]</scope>
    <source>
        <strain evidence="1">UoL-UT</strain>
    </source>
</reference>
<dbReference type="SUPFAM" id="SSF47923">
    <property type="entry name" value="Ypt/Rab-GAP domain of gyp1p"/>
    <property type="match status" value="1"/>
</dbReference>
<feature type="non-terminal residue" evidence="1">
    <location>
        <position position="296"/>
    </location>
</feature>
<dbReference type="OrthoDB" id="6417311at2759"/>
<gene>
    <name evidence="1" type="ORF">B4U80_14483</name>
</gene>
<comment type="caution">
    <text evidence="1">The sequence shown here is derived from an EMBL/GenBank/DDBJ whole genome shotgun (WGS) entry which is preliminary data.</text>
</comment>
<dbReference type="STRING" id="299467.A0A443RVN7"/>
<protein>
    <recommendedName>
        <fullName evidence="3">TBC1 domain family member 7</fullName>
    </recommendedName>
</protein>
<evidence type="ECO:0000313" key="1">
    <source>
        <dbReference type="EMBL" id="RWS19208.1"/>
    </source>
</evidence>
<dbReference type="Proteomes" id="UP000288716">
    <property type="component" value="Unassembled WGS sequence"/>
</dbReference>
<proteinExistence type="predicted"/>
<sequence length="296" mass="34517">MNIVSSEARFVSITVAENLMVAITITGKLQFYDLRKEATSSVQREDDDLKEVLLMQSNELIIQKLTKEVLGKYHQFPQRYRLFVWSKILKLPLNEESFNVIYKLKESNEEFVNAVDGLVNSRFTTLELHDTHKVKKLLLCLLQWNRLIRKKLKYLPHFVVSLVRAFPDKKMMHFEVIATLLLNEFFDPNYNEINDALKKHCPKLLNFLVIRNTNPNSLTLSLIESGFCKDWLILWDNIIAHGPVFVECVVVAFFSLCEDVIMNASTEETIKTFFESQNYVPIKEVVTKAYHVYTSE</sequence>
<accession>A0A443RVN7</accession>
<evidence type="ECO:0000313" key="2">
    <source>
        <dbReference type="Proteomes" id="UP000288716"/>
    </source>
</evidence>
<evidence type="ECO:0008006" key="3">
    <source>
        <dbReference type="Google" id="ProtNLM"/>
    </source>
</evidence>
<keyword evidence="2" id="KW-1185">Reference proteome</keyword>
<name>A0A443RVN7_9ACAR</name>
<dbReference type="EMBL" id="NCKV01028933">
    <property type="protein sequence ID" value="RWS19208.1"/>
    <property type="molecule type" value="Genomic_DNA"/>
</dbReference>
<dbReference type="Gene3D" id="1.10.472.80">
    <property type="entry name" value="Ypt/Rab-GAP domain of gyp1p, domain 3"/>
    <property type="match status" value="1"/>
</dbReference>
<dbReference type="AlphaFoldDB" id="A0A443RVN7"/>
<dbReference type="InterPro" id="IPR035969">
    <property type="entry name" value="Rab-GAP_TBC_sf"/>
</dbReference>